<dbReference type="PROSITE" id="PS50835">
    <property type="entry name" value="IG_LIKE"/>
    <property type="match status" value="1"/>
</dbReference>
<dbReference type="InterPro" id="IPR003599">
    <property type="entry name" value="Ig_sub"/>
</dbReference>
<dbReference type="GO" id="GO:0002376">
    <property type="term" value="P:immune system process"/>
    <property type="evidence" value="ECO:0007669"/>
    <property type="project" value="UniProtKB-KW"/>
</dbReference>
<protein>
    <recommendedName>
        <fullName evidence="3">Ig-like domain-containing protein</fullName>
    </recommendedName>
</protein>
<reference evidence="4" key="1">
    <citation type="journal article" date="2010" name="Science">
        <title>The genome of the Western clawed frog Xenopus tropicalis.</title>
        <authorList>
            <person name="Hellsten U."/>
            <person name="Harland R.M."/>
            <person name="Gilchrist M.J."/>
            <person name="Hendrix D."/>
            <person name="Jurka J."/>
            <person name="Kapitonov V."/>
            <person name="Ovcharenko I."/>
            <person name="Putnam N.H."/>
            <person name="Shu S."/>
            <person name="Taher L."/>
            <person name="Blitz I.L."/>
            <person name="Blumberg B."/>
            <person name="Dichmann D.S."/>
            <person name="Dubchak I."/>
            <person name="Amaya E."/>
            <person name="Detter J.C."/>
            <person name="Fletcher R."/>
            <person name="Gerhard D.S."/>
            <person name="Goodstein D."/>
            <person name="Graves T."/>
            <person name="Grigoriev I.V."/>
            <person name="Grimwood J."/>
            <person name="Kawashima T."/>
            <person name="Lindquist E."/>
            <person name="Lucas S.M."/>
            <person name="Mead P.E."/>
            <person name="Mitros T."/>
            <person name="Ogino H."/>
            <person name="Ohta Y."/>
            <person name="Poliakov A.V."/>
            <person name="Pollet N."/>
            <person name="Robert J."/>
            <person name="Salamov A."/>
            <person name="Sater A.K."/>
            <person name="Schmutz J."/>
            <person name="Terry A."/>
            <person name="Vize P.D."/>
            <person name="Warren W.C."/>
            <person name="Wells D."/>
            <person name="Wills A."/>
            <person name="Wilson R.K."/>
            <person name="Zimmerman L.B."/>
            <person name="Zorn A.M."/>
            <person name="Grainger R."/>
            <person name="Grammer T."/>
            <person name="Khokha M.K."/>
            <person name="Richardson P.M."/>
            <person name="Rokhsar D.S."/>
        </authorList>
    </citation>
    <scope>NUCLEOTIDE SEQUENCE [LARGE SCALE GENOMIC DNA]</scope>
    <source>
        <strain evidence="4">Nigerian</strain>
    </source>
</reference>
<dbReference type="SUPFAM" id="SSF48726">
    <property type="entry name" value="Immunoglobulin"/>
    <property type="match status" value="1"/>
</dbReference>
<dbReference type="PANTHER" id="PTHR23268:SF124">
    <property type="entry name" value="IG-LIKE DOMAIN-CONTAINING PROTEIN"/>
    <property type="match status" value="1"/>
</dbReference>
<reference evidence="4" key="2">
    <citation type="submission" date="2020-05" db="UniProtKB">
        <authorList>
            <consortium name="Ensembl"/>
        </authorList>
    </citation>
    <scope>IDENTIFICATION</scope>
</reference>
<evidence type="ECO:0000256" key="2">
    <source>
        <dbReference type="ARBA" id="ARBA00022859"/>
    </source>
</evidence>
<organism evidence="4">
    <name type="scientific">Xenopus tropicalis</name>
    <name type="common">Western clawed frog</name>
    <name type="synonym">Silurana tropicalis</name>
    <dbReference type="NCBI Taxonomy" id="8364"/>
    <lineage>
        <taxon>Eukaryota</taxon>
        <taxon>Metazoa</taxon>
        <taxon>Chordata</taxon>
        <taxon>Craniata</taxon>
        <taxon>Vertebrata</taxon>
        <taxon>Euteleostomi</taxon>
        <taxon>Amphibia</taxon>
        <taxon>Batrachia</taxon>
        <taxon>Anura</taxon>
        <taxon>Pipoidea</taxon>
        <taxon>Pipidae</taxon>
        <taxon>Xenopodinae</taxon>
        <taxon>Xenopus</taxon>
        <taxon>Silurana</taxon>
    </lineage>
</organism>
<dbReference type="AlphaFoldDB" id="A0A6I8S405"/>
<dbReference type="Ensembl" id="ENSXETT00000080477">
    <property type="protein sequence ID" value="ENSXETP00000087968"/>
    <property type="gene ID" value="ENSXETG00000041096"/>
</dbReference>
<dbReference type="FunCoup" id="A0A6I8S405">
    <property type="interactions" value="629"/>
</dbReference>
<dbReference type="InterPro" id="IPR013106">
    <property type="entry name" value="Ig_V-set"/>
</dbReference>
<dbReference type="Pfam" id="PF07686">
    <property type="entry name" value="V-set"/>
    <property type="match status" value="1"/>
</dbReference>
<dbReference type="SMART" id="SM00409">
    <property type="entry name" value="IG"/>
    <property type="match status" value="1"/>
</dbReference>
<accession>A0A6I8S405</accession>
<keyword evidence="2" id="KW-0391">Immunity</keyword>
<dbReference type="InterPro" id="IPR013783">
    <property type="entry name" value="Ig-like_fold"/>
</dbReference>
<keyword evidence="1" id="KW-0732">Signal</keyword>
<dbReference type="GeneTree" id="ENSGT01070000254626"/>
<proteinExistence type="predicted"/>
<evidence type="ECO:0000256" key="1">
    <source>
        <dbReference type="ARBA" id="ARBA00022729"/>
    </source>
</evidence>
<evidence type="ECO:0000313" key="4">
    <source>
        <dbReference type="Ensembl" id="ENSXETP00000087968"/>
    </source>
</evidence>
<dbReference type="PANTHER" id="PTHR23268">
    <property type="entry name" value="T-CELL RECEPTOR BETA CHAIN"/>
    <property type="match status" value="1"/>
</dbReference>
<dbReference type="SMART" id="SM00406">
    <property type="entry name" value="IGv"/>
    <property type="match status" value="1"/>
</dbReference>
<evidence type="ECO:0000259" key="3">
    <source>
        <dbReference type="PROSITE" id="PS50835"/>
    </source>
</evidence>
<dbReference type="Gene3D" id="2.60.40.10">
    <property type="entry name" value="Immunoglobulins"/>
    <property type="match status" value="1"/>
</dbReference>
<dbReference type="InterPro" id="IPR050413">
    <property type="entry name" value="TCR_beta_variable"/>
</dbReference>
<name>A0A6I8S405_XENTR</name>
<dbReference type="Bgee" id="ENSXETG00000041096">
    <property type="expression patterns" value="Expressed in neurula embryo"/>
</dbReference>
<dbReference type="InterPro" id="IPR007110">
    <property type="entry name" value="Ig-like_dom"/>
</dbReference>
<dbReference type="InterPro" id="IPR036179">
    <property type="entry name" value="Ig-like_dom_sf"/>
</dbReference>
<feature type="domain" description="Ig-like" evidence="3">
    <location>
        <begin position="11"/>
        <end position="115"/>
    </location>
</feature>
<dbReference type="InParanoid" id="A0A6I8S405"/>
<sequence length="115" mass="12397">WRWIFTAPLAPSLTGSAQQVRVTQAPGFLLAKAGSSATLNCSHTGPSYYSMLWYQQNPGLKLMVLSSDTKPGNMEEGFTDWTMERPGAQSASLSLSNAGAEHSAVYFCAVSDHSH</sequence>